<dbReference type="RefSeq" id="WP_088860677.1">
    <property type="nucleotide sequence ID" value="NZ_JAJAXK010000039.1"/>
</dbReference>
<evidence type="ECO:0000259" key="1">
    <source>
        <dbReference type="PROSITE" id="PS50943"/>
    </source>
</evidence>
<dbReference type="OrthoDB" id="7011085at2"/>
<protein>
    <submittedName>
        <fullName evidence="2">Transcriptional regulator</fullName>
    </submittedName>
</protein>
<dbReference type="InterPro" id="IPR010982">
    <property type="entry name" value="Lambda_DNA-bd_dom_sf"/>
</dbReference>
<dbReference type="GO" id="GO:0003677">
    <property type="term" value="F:DNA binding"/>
    <property type="evidence" value="ECO:0007669"/>
    <property type="project" value="InterPro"/>
</dbReference>
<sequence length="107" mass="12154">MENDQKKTIGNRLMNERLRFGWSQAEAARKAGVSFSAYRSYEDGRSMPNAESLLLLSECGVDVLYVVTGKANDGSLTPDEMTMLCYWRESPDELRAAWLAFHQTLKK</sequence>
<dbReference type="Pfam" id="PF01381">
    <property type="entry name" value="HTH_3"/>
    <property type="match status" value="1"/>
</dbReference>
<evidence type="ECO:0000313" key="3">
    <source>
        <dbReference type="Proteomes" id="UP000197424"/>
    </source>
</evidence>
<dbReference type="CDD" id="cd00093">
    <property type="entry name" value="HTH_XRE"/>
    <property type="match status" value="1"/>
</dbReference>
<evidence type="ECO:0000313" key="2">
    <source>
        <dbReference type="EMBL" id="ASJ24333.1"/>
    </source>
</evidence>
<dbReference type="EMBL" id="CP022115">
    <property type="protein sequence ID" value="ASJ24333.1"/>
    <property type="molecule type" value="Genomic_DNA"/>
</dbReference>
<feature type="domain" description="HTH cro/C1-type" evidence="1">
    <location>
        <begin position="17"/>
        <end position="66"/>
    </location>
</feature>
<dbReference type="SMART" id="SM00530">
    <property type="entry name" value="HTH_XRE"/>
    <property type="match status" value="1"/>
</dbReference>
<dbReference type="Proteomes" id="UP000197424">
    <property type="component" value="Chromosome"/>
</dbReference>
<proteinExistence type="predicted"/>
<accession>A0A248LJI3</accession>
<dbReference type="PROSITE" id="PS50943">
    <property type="entry name" value="HTH_CROC1"/>
    <property type="match status" value="1"/>
</dbReference>
<dbReference type="InterPro" id="IPR001387">
    <property type="entry name" value="Cro/C1-type_HTH"/>
</dbReference>
<organism evidence="2 3">
    <name type="scientific">Laribacter hongkongensis</name>
    <dbReference type="NCBI Taxonomy" id="168471"/>
    <lineage>
        <taxon>Bacteria</taxon>
        <taxon>Pseudomonadati</taxon>
        <taxon>Pseudomonadota</taxon>
        <taxon>Betaproteobacteria</taxon>
        <taxon>Neisseriales</taxon>
        <taxon>Aquaspirillaceae</taxon>
        <taxon>Laribacter</taxon>
    </lineage>
</organism>
<dbReference type="Gene3D" id="1.10.260.40">
    <property type="entry name" value="lambda repressor-like DNA-binding domains"/>
    <property type="match status" value="1"/>
</dbReference>
<dbReference type="SUPFAM" id="SSF47413">
    <property type="entry name" value="lambda repressor-like DNA-binding domains"/>
    <property type="match status" value="1"/>
</dbReference>
<name>A0A248LJI3_9NEIS</name>
<reference evidence="3" key="1">
    <citation type="submission" date="2017-06" db="EMBL/GenBank/DDBJ databases">
        <title>Whole genome sequence of Laribacter hongkongensis LHGZ1.</title>
        <authorList>
            <person name="Chen D."/>
            <person name="Wu H."/>
            <person name="Chen J."/>
        </authorList>
    </citation>
    <scope>NUCLEOTIDE SEQUENCE [LARGE SCALE GENOMIC DNA]</scope>
    <source>
        <strain evidence="3">LHGZ1</strain>
    </source>
</reference>
<gene>
    <name evidence="2" type="ORF">LHGZ1_1502</name>
</gene>
<dbReference type="AlphaFoldDB" id="A0A248LJI3"/>